<feature type="region of interest" description="Disordered" evidence="1">
    <location>
        <begin position="1"/>
        <end position="33"/>
    </location>
</feature>
<keyword evidence="2" id="KW-1185">Reference proteome</keyword>
<dbReference type="AlphaFoldDB" id="A0A1I7WWQ7"/>
<reference evidence="3" key="1">
    <citation type="submission" date="2016-11" db="UniProtKB">
        <authorList>
            <consortium name="WormBaseParasite"/>
        </authorList>
    </citation>
    <scope>IDENTIFICATION</scope>
</reference>
<organism evidence="2 3">
    <name type="scientific">Heterorhabditis bacteriophora</name>
    <name type="common">Entomopathogenic nematode worm</name>
    <dbReference type="NCBI Taxonomy" id="37862"/>
    <lineage>
        <taxon>Eukaryota</taxon>
        <taxon>Metazoa</taxon>
        <taxon>Ecdysozoa</taxon>
        <taxon>Nematoda</taxon>
        <taxon>Chromadorea</taxon>
        <taxon>Rhabditida</taxon>
        <taxon>Rhabditina</taxon>
        <taxon>Rhabditomorpha</taxon>
        <taxon>Strongyloidea</taxon>
        <taxon>Heterorhabditidae</taxon>
        <taxon>Heterorhabditis</taxon>
    </lineage>
</organism>
<dbReference type="Proteomes" id="UP000095283">
    <property type="component" value="Unplaced"/>
</dbReference>
<feature type="compositionally biased region" description="Polar residues" evidence="1">
    <location>
        <begin position="12"/>
        <end position="28"/>
    </location>
</feature>
<feature type="region of interest" description="Disordered" evidence="1">
    <location>
        <begin position="53"/>
        <end position="75"/>
    </location>
</feature>
<evidence type="ECO:0000313" key="3">
    <source>
        <dbReference type="WBParaSite" id="Hba_09528"/>
    </source>
</evidence>
<dbReference type="WBParaSite" id="Hba_09528">
    <property type="protein sequence ID" value="Hba_09528"/>
    <property type="gene ID" value="Hba_09528"/>
</dbReference>
<evidence type="ECO:0000313" key="2">
    <source>
        <dbReference type="Proteomes" id="UP000095283"/>
    </source>
</evidence>
<evidence type="ECO:0000256" key="1">
    <source>
        <dbReference type="SAM" id="MobiDB-lite"/>
    </source>
</evidence>
<name>A0A1I7WWQ7_HETBA</name>
<feature type="compositionally biased region" description="Polar residues" evidence="1">
    <location>
        <begin position="59"/>
        <end position="74"/>
    </location>
</feature>
<sequence length="181" mass="19858">MLEATKPVNVYCNGSTESGYESPNVSGESSRRNSVGFKEFIRNRRFTMMSRPNRVTMPIPNTTEASRKNSSADSNFCDVSDDLEDDLSPRPLYQRRMSVPEKVFMSAIHKALTALSQCGHQAAVVSNIEAKGGLGILTVTDCLRAIVLASEGVQKVAEQTVAQFLKTNNRKQLVSADVNAR</sequence>
<proteinExistence type="predicted"/>
<accession>A0A1I7WWQ7</accession>
<protein>
    <submittedName>
        <fullName evidence="3">CBS domain-containing protein</fullName>
    </submittedName>
</protein>